<keyword evidence="1" id="KW-0472">Membrane</keyword>
<dbReference type="OrthoDB" id="271013at2"/>
<protein>
    <submittedName>
        <fullName evidence="2">ABC-2 family transporter protein</fullName>
    </submittedName>
</protein>
<dbReference type="KEGG" id="agv:OJF2_45530"/>
<proteinExistence type="predicted"/>
<feature type="transmembrane region" description="Helical" evidence="1">
    <location>
        <begin position="76"/>
        <end position="93"/>
    </location>
</feature>
<feature type="transmembrane region" description="Helical" evidence="1">
    <location>
        <begin position="187"/>
        <end position="209"/>
    </location>
</feature>
<reference evidence="2 3" key="1">
    <citation type="submission" date="2019-08" db="EMBL/GenBank/DDBJ databases">
        <title>Deep-cultivation of Planctomycetes and their phenomic and genomic characterization uncovers novel biology.</title>
        <authorList>
            <person name="Wiegand S."/>
            <person name="Jogler M."/>
            <person name="Boedeker C."/>
            <person name="Pinto D."/>
            <person name="Vollmers J."/>
            <person name="Rivas-Marin E."/>
            <person name="Kohn T."/>
            <person name="Peeters S.H."/>
            <person name="Heuer A."/>
            <person name="Rast P."/>
            <person name="Oberbeckmann S."/>
            <person name="Bunk B."/>
            <person name="Jeske O."/>
            <person name="Meyerdierks A."/>
            <person name="Storesund J.E."/>
            <person name="Kallscheuer N."/>
            <person name="Luecker S."/>
            <person name="Lage O.M."/>
            <person name="Pohl T."/>
            <person name="Merkel B.J."/>
            <person name="Hornburger P."/>
            <person name="Mueller R.-W."/>
            <person name="Bruemmer F."/>
            <person name="Labrenz M."/>
            <person name="Spormann A.M."/>
            <person name="Op den Camp H."/>
            <person name="Overmann J."/>
            <person name="Amann R."/>
            <person name="Jetten M.S.M."/>
            <person name="Mascher T."/>
            <person name="Medema M.H."/>
            <person name="Devos D.P."/>
            <person name="Kaster A.-K."/>
            <person name="Ovreas L."/>
            <person name="Rohde M."/>
            <person name="Galperin M.Y."/>
            <person name="Jogler C."/>
        </authorList>
    </citation>
    <scope>NUCLEOTIDE SEQUENCE [LARGE SCALE GENOMIC DNA]</scope>
    <source>
        <strain evidence="2 3">OJF2</strain>
    </source>
</reference>
<keyword evidence="3" id="KW-1185">Reference proteome</keyword>
<dbReference type="RefSeq" id="WP_148595728.1">
    <property type="nucleotide sequence ID" value="NZ_CP042997.1"/>
</dbReference>
<feature type="transmembrane region" description="Helical" evidence="1">
    <location>
        <begin position="147"/>
        <end position="175"/>
    </location>
</feature>
<organism evidence="2 3">
    <name type="scientific">Aquisphaera giovannonii</name>
    <dbReference type="NCBI Taxonomy" id="406548"/>
    <lineage>
        <taxon>Bacteria</taxon>
        <taxon>Pseudomonadati</taxon>
        <taxon>Planctomycetota</taxon>
        <taxon>Planctomycetia</taxon>
        <taxon>Isosphaerales</taxon>
        <taxon>Isosphaeraceae</taxon>
        <taxon>Aquisphaera</taxon>
    </lineage>
</organism>
<feature type="transmembrane region" description="Helical" evidence="1">
    <location>
        <begin position="215"/>
        <end position="234"/>
    </location>
</feature>
<keyword evidence="1" id="KW-0812">Transmembrane</keyword>
<accession>A0A5B9W7D0</accession>
<keyword evidence="1" id="KW-1133">Transmembrane helix</keyword>
<gene>
    <name evidence="2" type="ORF">OJF2_45530</name>
</gene>
<name>A0A5B9W7D0_9BACT</name>
<feature type="transmembrane region" description="Helical" evidence="1">
    <location>
        <begin position="246"/>
        <end position="267"/>
    </location>
</feature>
<dbReference type="Proteomes" id="UP000324233">
    <property type="component" value="Chromosome"/>
</dbReference>
<evidence type="ECO:0000256" key="1">
    <source>
        <dbReference type="SAM" id="Phobius"/>
    </source>
</evidence>
<feature type="transmembrane region" description="Helical" evidence="1">
    <location>
        <begin position="296"/>
        <end position="318"/>
    </location>
</feature>
<feature type="transmembrane region" description="Helical" evidence="1">
    <location>
        <begin position="105"/>
        <end position="127"/>
    </location>
</feature>
<evidence type="ECO:0000313" key="3">
    <source>
        <dbReference type="Proteomes" id="UP000324233"/>
    </source>
</evidence>
<evidence type="ECO:0000313" key="2">
    <source>
        <dbReference type="EMBL" id="QEH35995.1"/>
    </source>
</evidence>
<dbReference type="AlphaFoldDB" id="A0A5B9W7D0"/>
<feature type="transmembrane region" description="Helical" evidence="1">
    <location>
        <begin position="28"/>
        <end position="48"/>
    </location>
</feature>
<sequence length="325" mass="34528">MTGRARARLAAVAWVVRDTFRQAMASRLFWLMLGATGLCVALCLSLGIEGEKPIRVPGEAELFGGDGRPRSGPDPSPGRLTLAFGGFRVLLFRDGEAMARFLESLFAGWVAGGIGTLLAIVWTAGFLPDFLGRRAAPLAFSKPLPRWGLLLVKELAVLAFVAFQATLFVGGTWLALGLRTGCWAAGYLWSVPLLLLHFAIIHSVSTLLAASTRNAVVSILGSVGVWSLCAAINYGRHAARTLAETAPGVAAGSAHLNAAIEVAYWLLPKPADLMLLLDRLAGPAGNLPEILDRASYSPALSIFSSLAFVAAFLGLAAWEVERIDY</sequence>
<dbReference type="EMBL" id="CP042997">
    <property type="protein sequence ID" value="QEH35995.1"/>
    <property type="molecule type" value="Genomic_DNA"/>
</dbReference>